<comment type="caution">
    <text evidence="11">The sequence shown here is derived from an EMBL/GenBank/DDBJ whole genome shotgun (WGS) entry which is preliminary data.</text>
</comment>
<keyword evidence="9" id="KW-0812">Transmembrane</keyword>
<dbReference type="EMBL" id="BAABJP010000007">
    <property type="protein sequence ID" value="GAA5152020.1"/>
    <property type="molecule type" value="Genomic_DNA"/>
</dbReference>
<keyword evidence="4 7" id="KW-0547">Nucleotide-binding</keyword>
<dbReference type="PANTHER" id="PTHR43289">
    <property type="entry name" value="MITOGEN-ACTIVATED PROTEIN KINASE KINASE KINASE 20-RELATED"/>
    <property type="match status" value="1"/>
</dbReference>
<proteinExistence type="predicted"/>
<name>A0ABP9PTN4_9PSEU</name>
<dbReference type="PROSITE" id="PS00108">
    <property type="entry name" value="PROTEIN_KINASE_ST"/>
    <property type="match status" value="1"/>
</dbReference>
<evidence type="ECO:0000256" key="9">
    <source>
        <dbReference type="SAM" id="Phobius"/>
    </source>
</evidence>
<dbReference type="Gene3D" id="3.30.200.20">
    <property type="entry name" value="Phosphorylase Kinase, domain 1"/>
    <property type="match status" value="1"/>
</dbReference>
<dbReference type="PANTHER" id="PTHR43289:SF6">
    <property type="entry name" value="SERINE_THREONINE-PROTEIN KINASE NEKL-3"/>
    <property type="match status" value="1"/>
</dbReference>
<keyword evidence="2" id="KW-0723">Serine/threonine-protein kinase</keyword>
<organism evidence="11 12">
    <name type="scientific">Pseudonocardia eucalypti</name>
    <dbReference type="NCBI Taxonomy" id="648755"/>
    <lineage>
        <taxon>Bacteria</taxon>
        <taxon>Bacillati</taxon>
        <taxon>Actinomycetota</taxon>
        <taxon>Actinomycetes</taxon>
        <taxon>Pseudonocardiales</taxon>
        <taxon>Pseudonocardiaceae</taxon>
        <taxon>Pseudonocardia</taxon>
    </lineage>
</organism>
<feature type="binding site" evidence="7">
    <location>
        <position position="43"/>
    </location>
    <ligand>
        <name>ATP</name>
        <dbReference type="ChEBI" id="CHEBI:30616"/>
    </ligand>
</feature>
<keyword evidence="5" id="KW-0418">Kinase</keyword>
<dbReference type="PROSITE" id="PS00107">
    <property type="entry name" value="PROTEIN_KINASE_ATP"/>
    <property type="match status" value="1"/>
</dbReference>
<dbReference type="SMART" id="SM00220">
    <property type="entry name" value="S_TKc"/>
    <property type="match status" value="1"/>
</dbReference>
<dbReference type="EC" id="2.7.11.1" evidence="1"/>
<keyword evidence="12" id="KW-1185">Reference proteome</keyword>
<evidence type="ECO:0000313" key="12">
    <source>
        <dbReference type="Proteomes" id="UP001428817"/>
    </source>
</evidence>
<dbReference type="InterPro" id="IPR017441">
    <property type="entry name" value="Protein_kinase_ATP_BS"/>
</dbReference>
<dbReference type="Proteomes" id="UP001428817">
    <property type="component" value="Unassembled WGS sequence"/>
</dbReference>
<keyword evidence="9" id="KW-1133">Transmembrane helix</keyword>
<dbReference type="RefSeq" id="WP_185066552.1">
    <property type="nucleotide sequence ID" value="NZ_BAABJP010000007.1"/>
</dbReference>
<dbReference type="InterPro" id="IPR000719">
    <property type="entry name" value="Prot_kinase_dom"/>
</dbReference>
<feature type="region of interest" description="Disordered" evidence="8">
    <location>
        <begin position="384"/>
        <end position="403"/>
    </location>
</feature>
<accession>A0ABP9PTN4</accession>
<evidence type="ECO:0000256" key="4">
    <source>
        <dbReference type="ARBA" id="ARBA00022741"/>
    </source>
</evidence>
<dbReference type="CDD" id="cd14014">
    <property type="entry name" value="STKc_PknB_like"/>
    <property type="match status" value="1"/>
</dbReference>
<evidence type="ECO:0000256" key="5">
    <source>
        <dbReference type="ARBA" id="ARBA00022777"/>
    </source>
</evidence>
<evidence type="ECO:0000256" key="7">
    <source>
        <dbReference type="PROSITE-ProRule" id="PRU10141"/>
    </source>
</evidence>
<protein>
    <recommendedName>
        <fullName evidence="1">non-specific serine/threonine protein kinase</fullName>
        <ecNumber evidence="1">2.7.11.1</ecNumber>
    </recommendedName>
</protein>
<evidence type="ECO:0000256" key="3">
    <source>
        <dbReference type="ARBA" id="ARBA00022679"/>
    </source>
</evidence>
<dbReference type="Pfam" id="PF00069">
    <property type="entry name" value="Pkinase"/>
    <property type="match status" value="1"/>
</dbReference>
<dbReference type="PROSITE" id="PS50011">
    <property type="entry name" value="PROTEIN_KINASE_DOM"/>
    <property type="match status" value="1"/>
</dbReference>
<evidence type="ECO:0000313" key="11">
    <source>
        <dbReference type="EMBL" id="GAA5152020.1"/>
    </source>
</evidence>
<keyword evidence="9" id="KW-0472">Membrane</keyword>
<keyword evidence="3" id="KW-0808">Transferase</keyword>
<evidence type="ECO:0000256" key="6">
    <source>
        <dbReference type="ARBA" id="ARBA00022840"/>
    </source>
</evidence>
<gene>
    <name evidence="11" type="ORF">GCM10023321_20050</name>
</gene>
<evidence type="ECO:0000256" key="8">
    <source>
        <dbReference type="SAM" id="MobiDB-lite"/>
    </source>
</evidence>
<evidence type="ECO:0000256" key="1">
    <source>
        <dbReference type="ARBA" id="ARBA00012513"/>
    </source>
</evidence>
<feature type="domain" description="Protein kinase" evidence="10">
    <location>
        <begin position="14"/>
        <end position="271"/>
    </location>
</feature>
<reference evidence="12" key="1">
    <citation type="journal article" date="2019" name="Int. J. Syst. Evol. Microbiol.">
        <title>The Global Catalogue of Microorganisms (GCM) 10K type strain sequencing project: providing services to taxonomists for standard genome sequencing and annotation.</title>
        <authorList>
            <consortium name="The Broad Institute Genomics Platform"/>
            <consortium name="The Broad Institute Genome Sequencing Center for Infectious Disease"/>
            <person name="Wu L."/>
            <person name="Ma J."/>
        </authorList>
    </citation>
    <scope>NUCLEOTIDE SEQUENCE [LARGE SCALE GENOMIC DNA]</scope>
    <source>
        <strain evidence="12">JCM 18303</strain>
    </source>
</reference>
<dbReference type="InterPro" id="IPR011009">
    <property type="entry name" value="Kinase-like_dom_sf"/>
</dbReference>
<evidence type="ECO:0000259" key="10">
    <source>
        <dbReference type="PROSITE" id="PS50011"/>
    </source>
</evidence>
<sequence length="505" mass="53631">MPLAQPGMLVAGRYRLLSQIGVGAMGAVWRATDQRLNRQVALKQVVLAAGLDPRQAAEARHRILREGRIAARLQHPHAVAVYDTTMQDGEPWLVMEFLRARSLATVITRDGVLSDRTAARIGTQLADALDAAHQVGIVHRDVKPGNVLICADGSAKLADFGIARASGDITVTQTGVLTGTPDYCAPEVARGGPPTPAADVFALGATLYASVEGRSPFNLPRDPLSQLEVVASGQVEPPTRAGRLTPLLTRMLDPEPTRRPTAGEALELLALDGDHGGPSRTGANPIPMPRNGEHLTSSATPRVRPLTGADELDSTAISYMPGLRDEVPRPPGPRRSPGTRRPPEPRRPARASGRGRRRLVTAAAALVGLAVVAAGAVVLTRPSENTATVEPAGQRNAAAPGRPASSAELVAAARAYYALLPKNPAAAWNRLTPHAREQLGGLDAYTQYWQEVSSVRVVEIAASGPERTVRAQVRMQGQDRARTSSQRLRMVPAPNGGWLIDSFPP</sequence>
<feature type="transmembrane region" description="Helical" evidence="9">
    <location>
        <begin position="359"/>
        <end position="379"/>
    </location>
</feature>
<dbReference type="SUPFAM" id="SSF56112">
    <property type="entry name" value="Protein kinase-like (PK-like)"/>
    <property type="match status" value="1"/>
</dbReference>
<evidence type="ECO:0000256" key="2">
    <source>
        <dbReference type="ARBA" id="ARBA00022527"/>
    </source>
</evidence>
<dbReference type="Gene3D" id="1.10.510.10">
    <property type="entry name" value="Transferase(Phosphotransferase) domain 1"/>
    <property type="match status" value="1"/>
</dbReference>
<feature type="region of interest" description="Disordered" evidence="8">
    <location>
        <begin position="271"/>
        <end position="357"/>
    </location>
</feature>
<dbReference type="InterPro" id="IPR008271">
    <property type="entry name" value="Ser/Thr_kinase_AS"/>
</dbReference>
<keyword evidence="6 7" id="KW-0067">ATP-binding</keyword>